<accession>A0A654DH73</accession>
<dbReference type="Proteomes" id="UP000432350">
    <property type="component" value="Unassembled WGS sequence"/>
</dbReference>
<evidence type="ECO:0000313" key="1">
    <source>
        <dbReference type="EMBL" id="VXD04966.1"/>
    </source>
</evidence>
<dbReference type="EMBL" id="CABWMV010000025">
    <property type="protein sequence ID" value="VXD04966.1"/>
    <property type="molecule type" value="Genomic_DNA"/>
</dbReference>
<proteinExistence type="predicted"/>
<gene>
    <name evidence="1" type="ORF">SPHINGO8BC_60366</name>
</gene>
<evidence type="ECO:0000313" key="2">
    <source>
        <dbReference type="Proteomes" id="UP000432350"/>
    </source>
</evidence>
<organism evidence="1 2">
    <name type="scientific">Sphingobacterium multivorum</name>
    <dbReference type="NCBI Taxonomy" id="28454"/>
    <lineage>
        <taxon>Bacteria</taxon>
        <taxon>Pseudomonadati</taxon>
        <taxon>Bacteroidota</taxon>
        <taxon>Sphingobacteriia</taxon>
        <taxon>Sphingobacteriales</taxon>
        <taxon>Sphingobacteriaceae</taxon>
        <taxon>Sphingobacterium</taxon>
    </lineage>
</organism>
<protein>
    <submittedName>
        <fullName evidence="1">Uncharacterized protein</fullName>
    </submittedName>
</protein>
<reference evidence="1 2" key="1">
    <citation type="submission" date="2019-10" db="EMBL/GenBank/DDBJ databases">
        <authorList>
            <person name="Karimi E."/>
        </authorList>
    </citation>
    <scope>NUCLEOTIDE SEQUENCE [LARGE SCALE GENOMIC DNA]</scope>
    <source>
        <strain evidence="1">Sphingobacterium sp. 8BC</strain>
    </source>
</reference>
<sequence length="53" mass="5989">MTIVLKKAPKKPKPYLYCEKVLTGFKNIEEKIDGFLSKIYVGKRPTCIGTRGS</sequence>
<name>A0A654DH73_SPHMU</name>
<dbReference type="AlphaFoldDB" id="A0A654DH73"/>